<evidence type="ECO:0000313" key="5">
    <source>
        <dbReference type="Proteomes" id="UP000811545"/>
    </source>
</evidence>
<evidence type="ECO:0000256" key="1">
    <source>
        <dbReference type="ARBA" id="ARBA00022679"/>
    </source>
</evidence>
<accession>A0A9E2BJV0</accession>
<keyword evidence="1" id="KW-0808">Transferase</keyword>
<reference evidence="4 5" key="1">
    <citation type="journal article" date="2021" name="bioRxiv">
        <title>Unique metabolic strategies in Hadean analogues reveal hints for primordial physiology.</title>
        <authorList>
            <person name="Nobu M.K."/>
            <person name="Nakai R."/>
            <person name="Tamazawa S."/>
            <person name="Mori H."/>
            <person name="Toyoda A."/>
            <person name="Ijiri A."/>
            <person name="Suzuki S."/>
            <person name="Kurokawa K."/>
            <person name="Kamagata Y."/>
            <person name="Tamaki H."/>
        </authorList>
    </citation>
    <scope>NUCLEOTIDE SEQUENCE [LARGE SCALE GENOMIC DNA]</scope>
    <source>
        <strain evidence="4">BS525</strain>
    </source>
</reference>
<keyword evidence="2" id="KW-0012">Acyltransferase</keyword>
<dbReference type="CDD" id="cd04301">
    <property type="entry name" value="NAT_SF"/>
    <property type="match status" value="1"/>
</dbReference>
<evidence type="ECO:0000259" key="3">
    <source>
        <dbReference type="Pfam" id="PF13508"/>
    </source>
</evidence>
<organism evidence="4 5">
    <name type="scientific">Psychracetigena formicireducens</name>
    <dbReference type="NCBI Taxonomy" id="2986056"/>
    <lineage>
        <taxon>Bacteria</taxon>
        <taxon>Bacillati</taxon>
        <taxon>Candidatus Lithacetigenota</taxon>
        <taxon>Candidatus Psychracetigena</taxon>
    </lineage>
</organism>
<dbReference type="Proteomes" id="UP000811545">
    <property type="component" value="Unassembled WGS sequence"/>
</dbReference>
<comment type="caution">
    <text evidence="4">The sequence shown here is derived from an EMBL/GenBank/DDBJ whole genome shotgun (WGS) entry which is preliminary data.</text>
</comment>
<dbReference type="InterPro" id="IPR000182">
    <property type="entry name" value="GNAT_dom"/>
</dbReference>
<dbReference type="InterPro" id="IPR016181">
    <property type="entry name" value="Acyl_CoA_acyltransferase"/>
</dbReference>
<dbReference type="SUPFAM" id="SSF55729">
    <property type="entry name" value="Acyl-CoA N-acyltransferases (Nat)"/>
    <property type="match status" value="1"/>
</dbReference>
<dbReference type="AlphaFoldDB" id="A0A9E2BJV0"/>
<dbReference type="Gene3D" id="3.40.630.30">
    <property type="match status" value="1"/>
</dbReference>
<gene>
    <name evidence="4" type="ORF">DDT42_00270</name>
</gene>
<dbReference type="PANTHER" id="PTHR43800:SF1">
    <property type="entry name" value="PEPTIDYL-LYSINE N-ACETYLTRANSFERASE YJAB"/>
    <property type="match status" value="1"/>
</dbReference>
<dbReference type="EMBL" id="QLTW01000007">
    <property type="protein sequence ID" value="MBT9144429.1"/>
    <property type="molecule type" value="Genomic_DNA"/>
</dbReference>
<dbReference type="PANTHER" id="PTHR43800">
    <property type="entry name" value="PEPTIDYL-LYSINE N-ACETYLTRANSFERASE YJAB"/>
    <property type="match status" value="1"/>
</dbReference>
<proteinExistence type="predicted"/>
<dbReference type="GO" id="GO:0016747">
    <property type="term" value="F:acyltransferase activity, transferring groups other than amino-acyl groups"/>
    <property type="evidence" value="ECO:0007669"/>
    <property type="project" value="InterPro"/>
</dbReference>
<feature type="domain" description="N-acetyltransferase" evidence="3">
    <location>
        <begin position="120"/>
        <end position="176"/>
    </location>
</feature>
<protein>
    <recommendedName>
        <fullName evidence="3">N-acetyltransferase domain-containing protein</fullName>
    </recommendedName>
</protein>
<name>A0A9E2BJV0_PSYF1</name>
<dbReference type="Pfam" id="PF13508">
    <property type="entry name" value="Acetyltransf_7"/>
    <property type="match status" value="1"/>
</dbReference>
<evidence type="ECO:0000256" key="2">
    <source>
        <dbReference type="ARBA" id="ARBA00023315"/>
    </source>
</evidence>
<sequence>MDLSIERFDLAKDDVDRAAWLIYISDPDIMSLFFGRQQEAIPMLADLIRMENTHFSYRYILCAKYNGHIVGILVGFDGKQGREIERACGQEYLRAMGFIKAIRAGLVALFMTWLIKKRVDDHEFYVNNLCVAPDNRSLGIGSALLNEVFKKHNVVSLDVNINNPRGLSFYQRNDFRIKIKRKIKLMGRMLGKYNMIWTRKGNCYGSG</sequence>
<evidence type="ECO:0000313" key="4">
    <source>
        <dbReference type="EMBL" id="MBT9144429.1"/>
    </source>
</evidence>